<dbReference type="InterPro" id="IPR003137">
    <property type="entry name" value="PA_domain"/>
</dbReference>
<dbReference type="Gene3D" id="3.50.30.30">
    <property type="match status" value="1"/>
</dbReference>
<gene>
    <name evidence="2" type="ORF">CMMCAS07_06400</name>
</gene>
<accession>A0A251XNC2</accession>
<dbReference type="EMBL" id="MDHH01000001">
    <property type="protein sequence ID" value="OUE04558.1"/>
    <property type="molecule type" value="Genomic_DNA"/>
</dbReference>
<evidence type="ECO:0000313" key="2">
    <source>
        <dbReference type="EMBL" id="OUE04558.1"/>
    </source>
</evidence>
<feature type="domain" description="PA" evidence="1">
    <location>
        <begin position="6"/>
        <end position="65"/>
    </location>
</feature>
<evidence type="ECO:0000313" key="3">
    <source>
        <dbReference type="Proteomes" id="UP000195062"/>
    </source>
</evidence>
<dbReference type="AlphaFoldDB" id="A0A251XNC2"/>
<comment type="caution">
    <text evidence="2">The sequence shown here is derived from an EMBL/GenBank/DDBJ whole genome shotgun (WGS) entry which is preliminary data.</text>
</comment>
<protein>
    <recommendedName>
        <fullName evidence="1">PA domain-containing protein</fullName>
    </recommendedName>
</protein>
<organism evidence="2 3">
    <name type="scientific">Clavibacter michiganensis subsp. michiganensis</name>
    <dbReference type="NCBI Taxonomy" id="33013"/>
    <lineage>
        <taxon>Bacteria</taxon>
        <taxon>Bacillati</taxon>
        <taxon>Actinomycetota</taxon>
        <taxon>Actinomycetes</taxon>
        <taxon>Micrococcales</taxon>
        <taxon>Microbacteriaceae</taxon>
        <taxon>Clavibacter</taxon>
    </lineage>
</organism>
<sequence length="70" mass="6838">MGPSPVSGPLVRAAASGVAGATSPELCGKGTLDPAKVTGRIVQCDRGVSARVDKSAEVTRAGGSAWSSPT</sequence>
<keyword evidence="3" id="KW-1185">Reference proteome</keyword>
<dbReference type="CDD" id="cd02120">
    <property type="entry name" value="PA_subtilisin_like"/>
    <property type="match status" value="1"/>
</dbReference>
<evidence type="ECO:0000259" key="1">
    <source>
        <dbReference type="Pfam" id="PF02225"/>
    </source>
</evidence>
<name>A0A251XNC2_CLAMM</name>
<proteinExistence type="predicted"/>
<dbReference type="Proteomes" id="UP000195062">
    <property type="component" value="Unassembled WGS sequence"/>
</dbReference>
<reference evidence="2 3" key="1">
    <citation type="submission" date="2016-08" db="EMBL/GenBank/DDBJ databases">
        <title>Genome sequence of Clavibacter michiganensis subsp. michiganensis strain CASJ007.</title>
        <authorList>
            <person name="Thapa S.P."/>
            <person name="Coaker G."/>
        </authorList>
    </citation>
    <scope>NUCLEOTIDE SEQUENCE [LARGE SCALE GENOMIC DNA]</scope>
    <source>
        <strain evidence="2">CASJ007</strain>
    </source>
</reference>
<dbReference type="Pfam" id="PF02225">
    <property type="entry name" value="PA"/>
    <property type="match status" value="1"/>
</dbReference>